<keyword evidence="3" id="KW-1185">Reference proteome</keyword>
<dbReference type="PANTHER" id="PTHR42879">
    <property type="entry name" value="3-OXOACYL-(ACYL-CARRIER-PROTEIN) REDUCTASE"/>
    <property type="match status" value="1"/>
</dbReference>
<dbReference type="OrthoDB" id="9804774at2"/>
<dbReference type="PRINTS" id="PR00081">
    <property type="entry name" value="GDHRDH"/>
</dbReference>
<dbReference type="Gene3D" id="3.40.50.720">
    <property type="entry name" value="NAD(P)-binding Rossmann-like Domain"/>
    <property type="match status" value="1"/>
</dbReference>
<dbReference type="SUPFAM" id="SSF51735">
    <property type="entry name" value="NAD(P)-binding Rossmann-fold domains"/>
    <property type="match status" value="1"/>
</dbReference>
<name>A0A4U3MLA0_9ACTN</name>
<organism evidence="2 3">
    <name type="scientific">Herbidospora galbida</name>
    <dbReference type="NCBI Taxonomy" id="2575442"/>
    <lineage>
        <taxon>Bacteria</taxon>
        <taxon>Bacillati</taxon>
        <taxon>Actinomycetota</taxon>
        <taxon>Actinomycetes</taxon>
        <taxon>Streptosporangiales</taxon>
        <taxon>Streptosporangiaceae</taxon>
        <taxon>Herbidospora</taxon>
    </lineage>
</organism>
<dbReference type="InterPro" id="IPR050259">
    <property type="entry name" value="SDR"/>
</dbReference>
<evidence type="ECO:0000256" key="1">
    <source>
        <dbReference type="ARBA" id="ARBA00006484"/>
    </source>
</evidence>
<dbReference type="AlphaFoldDB" id="A0A4U3MLA0"/>
<sequence length="255" mass="25783">MDLRLKGRVALVACSSSGLGLGVAKALAAEGASVAICGRDPGKLARAHVEVSAMGDGDVLSVPVDLCDENAAAAWVRDTAATLGGIDIVVTNSGGVPFGPVDAFGVADYRAAIDANLIPHIAVTLAALPYVKKDGWGRLLMIASESVRQPHPESGLSSVARLGLLGYMKGLVSVLGASGVTVNVLAPGFHRTPILDEQFGASVEEELAAVASRIPLGRIGDVDDFGALAAFLASDQAAYVTGTVVVADGGNTRGV</sequence>
<dbReference type="Proteomes" id="UP000308705">
    <property type="component" value="Unassembled WGS sequence"/>
</dbReference>
<proteinExistence type="inferred from homology"/>
<dbReference type="RefSeq" id="WP_137247195.1">
    <property type="nucleotide sequence ID" value="NZ_SZQA01000009.1"/>
</dbReference>
<evidence type="ECO:0000313" key="2">
    <source>
        <dbReference type="EMBL" id="TKK88857.1"/>
    </source>
</evidence>
<dbReference type="Pfam" id="PF13561">
    <property type="entry name" value="adh_short_C2"/>
    <property type="match status" value="1"/>
</dbReference>
<comment type="similarity">
    <text evidence="1">Belongs to the short-chain dehydrogenases/reductases (SDR) family.</text>
</comment>
<gene>
    <name evidence="2" type="ORF">FDA94_12330</name>
</gene>
<evidence type="ECO:0000313" key="3">
    <source>
        <dbReference type="Proteomes" id="UP000308705"/>
    </source>
</evidence>
<accession>A0A4U3MLA0</accession>
<dbReference type="PANTHER" id="PTHR42879:SF6">
    <property type="entry name" value="NADPH-DEPENDENT REDUCTASE BACG"/>
    <property type="match status" value="1"/>
</dbReference>
<dbReference type="EMBL" id="SZQA01000009">
    <property type="protein sequence ID" value="TKK88857.1"/>
    <property type="molecule type" value="Genomic_DNA"/>
</dbReference>
<comment type="caution">
    <text evidence="2">The sequence shown here is derived from an EMBL/GenBank/DDBJ whole genome shotgun (WGS) entry which is preliminary data.</text>
</comment>
<dbReference type="InterPro" id="IPR036291">
    <property type="entry name" value="NAD(P)-bd_dom_sf"/>
</dbReference>
<protein>
    <submittedName>
        <fullName evidence="2">SDR family oxidoreductase</fullName>
    </submittedName>
</protein>
<reference evidence="2 3" key="1">
    <citation type="submission" date="2019-04" db="EMBL/GenBank/DDBJ databases">
        <title>Herbidospora sp. NEAU-GS14.nov., a novel actinomycete isolated from soil.</title>
        <authorList>
            <person name="Han L."/>
        </authorList>
    </citation>
    <scope>NUCLEOTIDE SEQUENCE [LARGE SCALE GENOMIC DNA]</scope>
    <source>
        <strain evidence="2 3">NEAU-GS14</strain>
    </source>
</reference>
<dbReference type="InterPro" id="IPR002347">
    <property type="entry name" value="SDR_fam"/>
</dbReference>